<evidence type="ECO:0000313" key="1">
    <source>
        <dbReference type="EMBL" id="UYM06377.1"/>
    </source>
</evidence>
<protein>
    <submittedName>
        <fullName evidence="1">DUF1697 domain-containing protein</fullName>
    </submittedName>
</protein>
<dbReference type="Gene3D" id="3.30.70.1280">
    <property type="entry name" value="SP0830-like domains"/>
    <property type="match status" value="1"/>
</dbReference>
<dbReference type="Pfam" id="PF08002">
    <property type="entry name" value="DUF1697"/>
    <property type="match status" value="1"/>
</dbReference>
<dbReference type="SUPFAM" id="SSF160379">
    <property type="entry name" value="SP0830-like"/>
    <property type="match status" value="1"/>
</dbReference>
<name>A0AA46TK66_9ACTN</name>
<dbReference type="PANTHER" id="PTHR36439">
    <property type="entry name" value="BLL4334 PROTEIN"/>
    <property type="match status" value="1"/>
</dbReference>
<dbReference type="AlphaFoldDB" id="A0AA46TK66"/>
<dbReference type="Proteomes" id="UP001164390">
    <property type="component" value="Chromosome"/>
</dbReference>
<proteinExistence type="predicted"/>
<keyword evidence="2" id="KW-1185">Reference proteome</keyword>
<accession>A0AA46TK66</accession>
<sequence length="160" mass="17841">MADLRKLFAEVGHTGVRTYLNSGNLVFDAPRARTADLARVLEERVRREFAVQTRMLVLSGDRVRRIAAGLPAEWERNTEWSCNVLYLFPEYASARALTRFGADTAREDARYCAGAILHRVGRANVGRSALYRLDSGLSSAVTIRTSRTARKLAELVVENG</sequence>
<dbReference type="InterPro" id="IPR012545">
    <property type="entry name" value="DUF1697"/>
</dbReference>
<dbReference type="PANTHER" id="PTHR36439:SF1">
    <property type="entry name" value="DUF1697 DOMAIN-CONTAINING PROTEIN"/>
    <property type="match status" value="1"/>
</dbReference>
<dbReference type="Gene3D" id="3.30.70.1260">
    <property type="entry name" value="bacterial protein sp0830 like"/>
    <property type="match status" value="1"/>
</dbReference>
<evidence type="ECO:0000313" key="2">
    <source>
        <dbReference type="Proteomes" id="UP001164390"/>
    </source>
</evidence>
<gene>
    <name evidence="1" type="ORF">L0C25_04690</name>
</gene>
<dbReference type="KEGG" id="sgrg:L0C25_04690"/>
<organism evidence="1 2">
    <name type="scientific">Solicola gregarius</name>
    <dbReference type="NCBI Taxonomy" id="2908642"/>
    <lineage>
        <taxon>Bacteria</taxon>
        <taxon>Bacillati</taxon>
        <taxon>Actinomycetota</taxon>
        <taxon>Actinomycetes</taxon>
        <taxon>Propionibacteriales</taxon>
        <taxon>Nocardioidaceae</taxon>
        <taxon>Solicola</taxon>
    </lineage>
</organism>
<dbReference type="EMBL" id="CP094970">
    <property type="protein sequence ID" value="UYM06377.1"/>
    <property type="molecule type" value="Genomic_DNA"/>
</dbReference>
<reference evidence="1" key="1">
    <citation type="submission" date="2022-01" db="EMBL/GenBank/DDBJ databases">
        <title>Nocardioidaceae gen. sp. A5X3R13.</title>
        <authorList>
            <person name="Lopez Marin M.A."/>
            <person name="Uhlik O."/>
        </authorList>
    </citation>
    <scope>NUCLEOTIDE SEQUENCE</scope>
    <source>
        <strain evidence="1">A5X3R13</strain>
    </source>
</reference>